<protein>
    <submittedName>
        <fullName evidence="3">DUF378 domain-containing protein</fullName>
    </submittedName>
</protein>
<keyword evidence="2" id="KW-1133">Transmembrane helix</keyword>
<dbReference type="AlphaFoldDB" id="A0AAW9A7D5"/>
<keyword evidence="2" id="KW-0812">Transmembrane</keyword>
<sequence length="99" mass="11148">MGAVRRIALALVIIGALNWGLIAFFQFDLVASIFGGQNAFLSRVVYALVAIGGLICLGILFKPDEEIERVDHTRRQHFKNPDLNTEFGEEPDFKDERKK</sequence>
<evidence type="ECO:0000313" key="4">
    <source>
        <dbReference type="Proteomes" id="UP001271648"/>
    </source>
</evidence>
<evidence type="ECO:0000256" key="2">
    <source>
        <dbReference type="SAM" id="Phobius"/>
    </source>
</evidence>
<evidence type="ECO:0000313" key="3">
    <source>
        <dbReference type="EMBL" id="MDW0116543.1"/>
    </source>
</evidence>
<evidence type="ECO:0000256" key="1">
    <source>
        <dbReference type="SAM" id="MobiDB-lite"/>
    </source>
</evidence>
<dbReference type="PANTHER" id="PTHR37304:SF1">
    <property type="entry name" value="MEMBRANE PROTEIN"/>
    <property type="match status" value="1"/>
</dbReference>
<organism evidence="3 4">
    <name type="scientific">Sporosarcina thermotolerans</name>
    <dbReference type="NCBI Taxonomy" id="633404"/>
    <lineage>
        <taxon>Bacteria</taxon>
        <taxon>Bacillati</taxon>
        <taxon>Bacillota</taxon>
        <taxon>Bacilli</taxon>
        <taxon>Bacillales</taxon>
        <taxon>Caryophanaceae</taxon>
        <taxon>Sporosarcina</taxon>
    </lineage>
</organism>
<name>A0AAW9A7D5_9BACL</name>
<dbReference type="RefSeq" id="WP_317940450.1">
    <property type="nucleotide sequence ID" value="NZ_JAUBDJ010000003.1"/>
</dbReference>
<feature type="transmembrane region" description="Helical" evidence="2">
    <location>
        <begin position="7"/>
        <end position="27"/>
    </location>
</feature>
<keyword evidence="4" id="KW-1185">Reference proteome</keyword>
<gene>
    <name evidence="3" type="ORF">QTL97_06325</name>
</gene>
<reference evidence="3 4" key="1">
    <citation type="submission" date="2023-06" db="EMBL/GenBank/DDBJ databases">
        <title>Sporosarcina sp. nov., isolated from Korean traditional fermented seafood 'Jeotgal'.</title>
        <authorList>
            <person name="Yang A.I."/>
            <person name="Shin N.-R."/>
        </authorList>
    </citation>
    <scope>NUCLEOTIDE SEQUENCE [LARGE SCALE GENOMIC DNA]</scope>
    <source>
        <strain evidence="3 4">KCTC43456</strain>
    </source>
</reference>
<dbReference type="PANTHER" id="PTHR37304">
    <property type="entry name" value="MEMBRANE PROTEIN-RELATED"/>
    <property type="match status" value="1"/>
</dbReference>
<accession>A0AAW9A7D5</accession>
<dbReference type="Pfam" id="PF04070">
    <property type="entry name" value="DUF378"/>
    <property type="match status" value="1"/>
</dbReference>
<feature type="transmembrane region" description="Helical" evidence="2">
    <location>
        <begin position="39"/>
        <end position="61"/>
    </location>
</feature>
<dbReference type="InterPro" id="IPR007211">
    <property type="entry name" value="DUF378"/>
</dbReference>
<feature type="region of interest" description="Disordered" evidence="1">
    <location>
        <begin position="79"/>
        <end position="99"/>
    </location>
</feature>
<comment type="caution">
    <text evidence="3">The sequence shown here is derived from an EMBL/GenBank/DDBJ whole genome shotgun (WGS) entry which is preliminary data.</text>
</comment>
<dbReference type="Proteomes" id="UP001271648">
    <property type="component" value="Unassembled WGS sequence"/>
</dbReference>
<proteinExistence type="predicted"/>
<dbReference type="EMBL" id="JAUBDJ010000003">
    <property type="protein sequence ID" value="MDW0116543.1"/>
    <property type="molecule type" value="Genomic_DNA"/>
</dbReference>
<keyword evidence="2" id="KW-0472">Membrane</keyword>